<dbReference type="Proteomes" id="UP000693715">
    <property type="component" value="Chromosome"/>
</dbReference>
<keyword evidence="2" id="KW-1185">Reference proteome</keyword>
<gene>
    <name evidence="1" type="ORF">B0X70_17555</name>
</gene>
<name>A0ABX8M0V4_9GAMM</name>
<organism evidence="1 2">
    <name type="scientific">Photorhabdus akhurstii</name>
    <dbReference type="NCBI Taxonomy" id="171438"/>
    <lineage>
        <taxon>Bacteria</taxon>
        <taxon>Pseudomonadati</taxon>
        <taxon>Pseudomonadota</taxon>
        <taxon>Gammaproteobacteria</taxon>
        <taxon>Enterobacterales</taxon>
        <taxon>Morganellaceae</taxon>
        <taxon>Photorhabdus</taxon>
    </lineage>
</organism>
<proteinExistence type="predicted"/>
<protein>
    <submittedName>
        <fullName evidence="1">Uncharacterized protein</fullName>
    </submittedName>
</protein>
<sequence length="60" mass="6944">MGCQVMVVKIETHIRIISGFIGFKLVAARMEHTINKEMEVLEILSPAFDFRSTLKTRFPY</sequence>
<evidence type="ECO:0000313" key="2">
    <source>
        <dbReference type="Proteomes" id="UP000693715"/>
    </source>
</evidence>
<reference evidence="1 2" key="1">
    <citation type="submission" date="2017-03" db="EMBL/GenBank/DDBJ databases">
        <title>Genome comparison of Photorhabdus luminescens strain 0813-124 phase variants.</title>
        <authorList>
            <person name="Chien C.-C."/>
            <person name="Chen W.-J."/>
            <person name="Shih M.-C."/>
            <person name="Hsieh F.-C."/>
        </authorList>
    </citation>
    <scope>NUCLEOTIDE SEQUENCE [LARGE SCALE GENOMIC DNA]</scope>
    <source>
        <strain evidence="1 2">0813-124 phase II</strain>
    </source>
</reference>
<dbReference type="EMBL" id="CP020335">
    <property type="protein sequence ID" value="QXF34772.1"/>
    <property type="molecule type" value="Genomic_DNA"/>
</dbReference>
<accession>A0ABX8M0V4</accession>
<evidence type="ECO:0000313" key="1">
    <source>
        <dbReference type="EMBL" id="QXF34772.1"/>
    </source>
</evidence>